<name>A0A178HY48_9HYPH</name>
<feature type="transmembrane region" description="Helical" evidence="1">
    <location>
        <begin position="37"/>
        <end position="56"/>
    </location>
</feature>
<dbReference type="STRING" id="1770058.A3840_11395"/>
<feature type="transmembrane region" description="Helical" evidence="1">
    <location>
        <begin position="6"/>
        <end position="30"/>
    </location>
</feature>
<gene>
    <name evidence="3" type="ORF">A3840_11395</name>
</gene>
<feature type="transmembrane region" description="Helical" evidence="1">
    <location>
        <begin position="82"/>
        <end position="115"/>
    </location>
</feature>
<protein>
    <recommendedName>
        <fullName evidence="2">DUF1468 domain-containing protein</fullName>
    </recommendedName>
</protein>
<keyword evidence="4" id="KW-1185">Reference proteome</keyword>
<dbReference type="InterPro" id="IPR009936">
    <property type="entry name" value="DUF1468"/>
</dbReference>
<dbReference type="AlphaFoldDB" id="A0A178HY48"/>
<evidence type="ECO:0000313" key="3">
    <source>
        <dbReference type="EMBL" id="OAM76938.1"/>
    </source>
</evidence>
<sequence length="164" mass="17135">MQLSQLGVAGGFGLLGATIIVNTAGLAPVAHIEFGPALFPTIVGWIMIALSGLAAFDAVRGPAVETPAEGEEPAEPLNWHRLVLFAGFAAAPLIYVLLAPVLGFLLTMPVIVGGLAFIASGKPVRSLLLGVGLTVLLHIVFYQVLRVTLPWGVLTNYAGILTWK</sequence>
<feature type="transmembrane region" description="Helical" evidence="1">
    <location>
        <begin position="127"/>
        <end position="145"/>
    </location>
</feature>
<dbReference type="EMBL" id="LVVY01000089">
    <property type="protein sequence ID" value="OAM76938.1"/>
    <property type="molecule type" value="Genomic_DNA"/>
</dbReference>
<evidence type="ECO:0000256" key="1">
    <source>
        <dbReference type="SAM" id="Phobius"/>
    </source>
</evidence>
<accession>A0A178HY48</accession>
<evidence type="ECO:0000259" key="2">
    <source>
        <dbReference type="Pfam" id="PF07331"/>
    </source>
</evidence>
<dbReference type="Pfam" id="PF07331">
    <property type="entry name" value="TctB"/>
    <property type="match status" value="1"/>
</dbReference>
<keyword evidence="1" id="KW-0812">Transmembrane</keyword>
<dbReference type="Proteomes" id="UP000078389">
    <property type="component" value="Unassembled WGS sequence"/>
</dbReference>
<keyword evidence="1" id="KW-1133">Transmembrane helix</keyword>
<dbReference type="RefSeq" id="WP_067456517.1">
    <property type="nucleotide sequence ID" value="NZ_LVVY01000089.1"/>
</dbReference>
<reference evidence="3 4" key="1">
    <citation type="submission" date="2016-03" db="EMBL/GenBank/DDBJ databases">
        <title>Genome sequencing of Devosia sp. S37.</title>
        <authorList>
            <person name="Mohd Nor M."/>
        </authorList>
    </citation>
    <scope>NUCLEOTIDE SEQUENCE [LARGE SCALE GENOMIC DNA]</scope>
    <source>
        <strain evidence="3 4">S37</strain>
    </source>
</reference>
<feature type="domain" description="DUF1468" evidence="2">
    <location>
        <begin position="13"/>
        <end position="150"/>
    </location>
</feature>
<proteinExistence type="predicted"/>
<dbReference type="OrthoDB" id="6174504at2"/>
<comment type="caution">
    <text evidence="3">The sequence shown here is derived from an EMBL/GenBank/DDBJ whole genome shotgun (WGS) entry which is preliminary data.</text>
</comment>
<evidence type="ECO:0000313" key="4">
    <source>
        <dbReference type="Proteomes" id="UP000078389"/>
    </source>
</evidence>
<keyword evidence="1" id="KW-0472">Membrane</keyword>
<organism evidence="3 4">
    <name type="scientific">Devosia elaeis</name>
    <dbReference type="NCBI Taxonomy" id="1770058"/>
    <lineage>
        <taxon>Bacteria</taxon>
        <taxon>Pseudomonadati</taxon>
        <taxon>Pseudomonadota</taxon>
        <taxon>Alphaproteobacteria</taxon>
        <taxon>Hyphomicrobiales</taxon>
        <taxon>Devosiaceae</taxon>
        <taxon>Devosia</taxon>
    </lineage>
</organism>